<evidence type="ECO:0000256" key="3">
    <source>
        <dbReference type="ARBA" id="ARBA00022679"/>
    </source>
</evidence>
<evidence type="ECO:0000313" key="5">
    <source>
        <dbReference type="EMBL" id="MDM5131985.1"/>
    </source>
</evidence>
<dbReference type="PANTHER" id="PTHR43179:SF12">
    <property type="entry name" value="GALACTOFURANOSYLTRANSFERASE GLFT2"/>
    <property type="match status" value="1"/>
</dbReference>
<dbReference type="InterPro" id="IPR001173">
    <property type="entry name" value="Glyco_trans_2-like"/>
</dbReference>
<protein>
    <submittedName>
        <fullName evidence="5">Glycosyltransferase family 2 protein</fullName>
    </submittedName>
</protein>
<comment type="similarity">
    <text evidence="1">Belongs to the glycosyltransferase 2 family.</text>
</comment>
<sequence length="293" mass="33032">MKSPKLGLVTVLYNTPEVLEDFFKSLACQSYNNFILYVIDNSSKPESLRLARELTSQYGIETTFIDNQGNNVGVAGGNNQGVKAALVDGCEYVLIINNDLLFETPDVFDKLMRVAINGESLISPLILNYPEGKLWYAGGYFDEYRALAPHDYAGMDKAAVVKFDEYHAYAPTCFLIVNSDVFKQVGMMDERYFAYYDDTDFLYRAHVAGYKVKLEQNVVISHKVSVSTGGDMSFFGAYHLTRNRIYFAKKNLPFPKREISIAYTMITRLGRIMLSTGAVRQGFIKGLVDGFKM</sequence>
<reference evidence="5" key="1">
    <citation type="submission" date="2024-05" db="EMBL/GenBank/DDBJ databases">
        <title>WGS of Aeromonas isolates.</title>
        <authorList>
            <person name="Lee H."/>
        </authorList>
    </citation>
    <scope>NUCLEOTIDE SEQUENCE</scope>
    <source>
        <strain evidence="5">LP308</strain>
    </source>
</reference>
<evidence type="ECO:0000256" key="1">
    <source>
        <dbReference type="ARBA" id="ARBA00006739"/>
    </source>
</evidence>
<evidence type="ECO:0000259" key="4">
    <source>
        <dbReference type="Pfam" id="PF00535"/>
    </source>
</evidence>
<dbReference type="EMBL" id="JAOPLU010000003">
    <property type="protein sequence ID" value="MDM5131985.1"/>
    <property type="molecule type" value="Genomic_DNA"/>
</dbReference>
<dbReference type="RefSeq" id="WP_290042219.1">
    <property type="nucleotide sequence ID" value="NZ_JAOPLU010000003.1"/>
</dbReference>
<comment type="caution">
    <text evidence="5">The sequence shown here is derived from an EMBL/GenBank/DDBJ whole genome shotgun (WGS) entry which is preliminary data.</text>
</comment>
<evidence type="ECO:0000256" key="2">
    <source>
        <dbReference type="ARBA" id="ARBA00022676"/>
    </source>
</evidence>
<dbReference type="Pfam" id="PF00535">
    <property type="entry name" value="Glycos_transf_2"/>
    <property type="match status" value="1"/>
</dbReference>
<gene>
    <name evidence="5" type="ORF">OB962_13435</name>
</gene>
<dbReference type="PANTHER" id="PTHR43179">
    <property type="entry name" value="RHAMNOSYLTRANSFERASE WBBL"/>
    <property type="match status" value="1"/>
</dbReference>
<keyword evidence="2" id="KW-0328">Glycosyltransferase</keyword>
<name>A0ABT7QDF2_9GAMM</name>
<keyword evidence="6" id="KW-1185">Reference proteome</keyword>
<feature type="domain" description="Glycosyltransferase 2-like" evidence="4">
    <location>
        <begin position="9"/>
        <end position="140"/>
    </location>
</feature>
<accession>A0ABT7QDF2</accession>
<dbReference type="Gene3D" id="3.90.550.10">
    <property type="entry name" value="Spore Coat Polysaccharide Biosynthesis Protein SpsA, Chain A"/>
    <property type="match status" value="1"/>
</dbReference>
<dbReference type="Proteomes" id="UP001168109">
    <property type="component" value="Unassembled WGS sequence"/>
</dbReference>
<dbReference type="SUPFAM" id="SSF53448">
    <property type="entry name" value="Nucleotide-diphospho-sugar transferases"/>
    <property type="match status" value="1"/>
</dbReference>
<organism evidence="5 6">
    <name type="scientific">Aeromonas piscicola</name>
    <dbReference type="NCBI Taxonomy" id="600645"/>
    <lineage>
        <taxon>Bacteria</taxon>
        <taxon>Pseudomonadati</taxon>
        <taxon>Pseudomonadota</taxon>
        <taxon>Gammaproteobacteria</taxon>
        <taxon>Aeromonadales</taxon>
        <taxon>Aeromonadaceae</taxon>
        <taxon>Aeromonas</taxon>
    </lineage>
</organism>
<dbReference type="InterPro" id="IPR029044">
    <property type="entry name" value="Nucleotide-diphossugar_trans"/>
</dbReference>
<keyword evidence="3" id="KW-0808">Transferase</keyword>
<proteinExistence type="inferred from homology"/>
<evidence type="ECO:0000313" key="6">
    <source>
        <dbReference type="Proteomes" id="UP001168109"/>
    </source>
</evidence>